<evidence type="ECO:0000313" key="1">
    <source>
        <dbReference type="EMBL" id="KAI4349851.1"/>
    </source>
</evidence>
<dbReference type="EMBL" id="CM039429">
    <property type="protein sequence ID" value="KAI4349851.1"/>
    <property type="molecule type" value="Genomic_DNA"/>
</dbReference>
<dbReference type="Proteomes" id="UP000828941">
    <property type="component" value="Chromosome 4"/>
</dbReference>
<reference evidence="1 2" key="1">
    <citation type="journal article" date="2022" name="DNA Res.">
        <title>Chromosomal-level genome assembly of the orchid tree Bauhinia variegata (Leguminosae; Cercidoideae) supports the allotetraploid origin hypothesis of Bauhinia.</title>
        <authorList>
            <person name="Zhong Y."/>
            <person name="Chen Y."/>
            <person name="Zheng D."/>
            <person name="Pang J."/>
            <person name="Liu Y."/>
            <person name="Luo S."/>
            <person name="Meng S."/>
            <person name="Qian L."/>
            <person name="Wei D."/>
            <person name="Dai S."/>
            <person name="Zhou R."/>
        </authorList>
    </citation>
    <scope>NUCLEOTIDE SEQUENCE [LARGE SCALE GENOMIC DNA]</scope>
    <source>
        <strain evidence="1">BV-YZ2020</strain>
    </source>
</reference>
<comment type="caution">
    <text evidence="1">The sequence shown here is derived from an EMBL/GenBank/DDBJ whole genome shotgun (WGS) entry which is preliminary data.</text>
</comment>
<proteinExistence type="predicted"/>
<protein>
    <submittedName>
        <fullName evidence="1">Uncharacterized protein</fullName>
    </submittedName>
</protein>
<keyword evidence="2" id="KW-1185">Reference proteome</keyword>
<accession>A0ACB9PN70</accession>
<organism evidence="1 2">
    <name type="scientific">Bauhinia variegata</name>
    <name type="common">Purple orchid tree</name>
    <name type="synonym">Phanera variegata</name>
    <dbReference type="NCBI Taxonomy" id="167791"/>
    <lineage>
        <taxon>Eukaryota</taxon>
        <taxon>Viridiplantae</taxon>
        <taxon>Streptophyta</taxon>
        <taxon>Embryophyta</taxon>
        <taxon>Tracheophyta</taxon>
        <taxon>Spermatophyta</taxon>
        <taxon>Magnoliopsida</taxon>
        <taxon>eudicotyledons</taxon>
        <taxon>Gunneridae</taxon>
        <taxon>Pentapetalae</taxon>
        <taxon>rosids</taxon>
        <taxon>fabids</taxon>
        <taxon>Fabales</taxon>
        <taxon>Fabaceae</taxon>
        <taxon>Cercidoideae</taxon>
        <taxon>Cercideae</taxon>
        <taxon>Bauhiniinae</taxon>
        <taxon>Bauhinia</taxon>
    </lineage>
</organism>
<evidence type="ECO:0000313" key="2">
    <source>
        <dbReference type="Proteomes" id="UP000828941"/>
    </source>
</evidence>
<sequence length="643" mass="71429">MWANKELDGKDKTLCRWKKEKGGFRASMFIFVLAALDSMGFVASMLSLVLYFYKVMHFDIPHSANTLTNFMGTSFLLALVGAFVSDTFLDRLTTCLVFGSLEVLALALVTVQAGTKHLHPEACGRPSCVEGGIAAMLYVSLCLLAIGIGGVKGSLTPFGADQFEENDPTQSKSLATFFNWLMLSSCFGATIGVTVVVWVSTEKSWFWGFFISTVGAFVGFVTLALGKPFYRIKEPGESSFARIAQVFVVAFKNRKLSLPESPLELYEISDKDATVEKIAHTNQMRCLDKAAILPEDSKPHRGNVCTVTQVEEVKILTRMLPILLSTIIMNTCLAQLQTFSVQQGDVMNLKLGSFEVPAASVPVIPLLFMFILIPTYEILFVTFARKITHHPAGITQLQRVGVGLVLSAISMAVAGILEVKRRDQSRKDPFKPISLFWLSFQYGIFGIADMFTLVGLLEFFYREAPATMKSLSTSFTWLSLSLGYFLSSVFVSIINAVTTKVTPSKQGWLHGFNLDDNNLNLFYWFLAILSFLNFLNYLYWANWYKYKSQESNSTPKLEAKLPTPLRKVENTQHGEAKTKESTLEGDVMTEESAQNKESKTGEKTQEQDTEAKTCESTQSSEGHTEETSSSDETEGGKEKEGKM</sequence>
<gene>
    <name evidence="1" type="ORF">L6164_010399</name>
</gene>
<name>A0ACB9PN70_BAUVA</name>